<feature type="transmembrane region" description="Helical" evidence="1">
    <location>
        <begin position="137"/>
        <end position="158"/>
    </location>
</feature>
<feature type="transmembrane region" description="Helical" evidence="1">
    <location>
        <begin position="365"/>
        <end position="384"/>
    </location>
</feature>
<protein>
    <submittedName>
        <fullName evidence="2">Uncharacterized protein</fullName>
    </submittedName>
</protein>
<evidence type="ECO:0000313" key="2">
    <source>
        <dbReference type="EMBL" id="KAA1076155.1"/>
    </source>
</evidence>
<evidence type="ECO:0000313" key="5">
    <source>
        <dbReference type="Proteomes" id="UP000325313"/>
    </source>
</evidence>
<feature type="transmembrane region" description="Helical" evidence="1">
    <location>
        <begin position="325"/>
        <end position="345"/>
    </location>
</feature>
<keyword evidence="1" id="KW-0472">Membrane</keyword>
<comment type="caution">
    <text evidence="2">The sequence shown here is derived from an EMBL/GenBank/DDBJ whole genome shotgun (WGS) entry which is preliminary data.</text>
</comment>
<gene>
    <name evidence="3" type="ORF">PGT21_035152</name>
    <name evidence="2" type="ORF">PGTUg99_036473</name>
</gene>
<feature type="transmembrane region" description="Helical" evidence="1">
    <location>
        <begin position="43"/>
        <end position="71"/>
    </location>
</feature>
<organism evidence="2 5">
    <name type="scientific">Puccinia graminis f. sp. tritici</name>
    <dbReference type="NCBI Taxonomy" id="56615"/>
    <lineage>
        <taxon>Eukaryota</taxon>
        <taxon>Fungi</taxon>
        <taxon>Dikarya</taxon>
        <taxon>Basidiomycota</taxon>
        <taxon>Pucciniomycotina</taxon>
        <taxon>Pucciniomycetes</taxon>
        <taxon>Pucciniales</taxon>
        <taxon>Pucciniaceae</taxon>
        <taxon>Puccinia</taxon>
    </lineage>
</organism>
<evidence type="ECO:0000313" key="4">
    <source>
        <dbReference type="Proteomes" id="UP000324748"/>
    </source>
</evidence>
<feature type="transmembrane region" description="Helical" evidence="1">
    <location>
        <begin position="179"/>
        <end position="198"/>
    </location>
</feature>
<dbReference type="OrthoDB" id="2499961at2759"/>
<keyword evidence="1" id="KW-0812">Transmembrane</keyword>
<keyword evidence="1" id="KW-1133">Transmembrane helix</keyword>
<dbReference type="Proteomes" id="UP000325313">
    <property type="component" value="Unassembled WGS sequence"/>
</dbReference>
<sequence>MRDDFDTKWSIVLAKVPKGKNPFDFVQKNMSLRTHNRHNEGTFLVLIILTVLTLTNILVLLFCFLWVLFNGREGRSRHLWFIRYVRTKDKKFVIAPNSSLFVIIFQSASGAATLAYMSFVFKNFKNPQELNLSSSSVWFNIAFLLFYIGLWTSGWGYWSASLSRQPKDVLLSDRILSSRVSAICWAIWCLLAGGLYIFTSCMMQASLHKSHGSEFKLRAQLQKSARVWAKSPKAVNPSDLASLFNHWRDTQHTFELWRTFTGTLQGIMSFLLCVWYFVAAAALKRIETLENGDTIKSHIPLAFEKPIGPSRPKWLRTFKISKIKLLVLYCYAMVICTLGYSLSLLVCYHLPHRLQWAISANGEDAVLKILPLVLILLLSSIQTWKALVRKRRTSKVDAELSVPPPPQWAAPPTEVKLKALNTFHDINHKLLSPDDTQDHALRRDFLHLTPHISVDYSNPHRRALVDLDVDRVNPKS</sequence>
<reference evidence="4 5" key="1">
    <citation type="submission" date="2019-05" db="EMBL/GenBank/DDBJ databases">
        <title>Emergence of the Ug99 lineage of the wheat stem rust pathogen through somatic hybridization.</title>
        <authorList>
            <person name="Li F."/>
            <person name="Upadhyaya N.M."/>
            <person name="Sperschneider J."/>
            <person name="Matny O."/>
            <person name="Nguyen-Phuc H."/>
            <person name="Mago R."/>
            <person name="Raley C."/>
            <person name="Miller M.E."/>
            <person name="Silverstein K.A.T."/>
            <person name="Henningsen E."/>
            <person name="Hirsch C.D."/>
            <person name="Visser B."/>
            <person name="Pretorius Z.A."/>
            <person name="Steffenson B.J."/>
            <person name="Schwessinger B."/>
            <person name="Dodds P.N."/>
            <person name="Figueroa M."/>
        </authorList>
    </citation>
    <scope>NUCLEOTIDE SEQUENCE [LARGE SCALE GENOMIC DNA]</scope>
    <source>
        <strain evidence="3">21-0</strain>
        <strain evidence="2 5">Ug99</strain>
    </source>
</reference>
<name>A0A5B0MGV5_PUCGR</name>
<dbReference type="EMBL" id="VDEP01000471">
    <property type="protein sequence ID" value="KAA1076155.1"/>
    <property type="molecule type" value="Genomic_DNA"/>
</dbReference>
<feature type="transmembrane region" description="Helical" evidence="1">
    <location>
        <begin position="264"/>
        <end position="283"/>
    </location>
</feature>
<evidence type="ECO:0000256" key="1">
    <source>
        <dbReference type="SAM" id="Phobius"/>
    </source>
</evidence>
<proteinExistence type="predicted"/>
<accession>A0A5B0MGV5</accession>
<dbReference type="AlphaFoldDB" id="A0A5B0MGV5"/>
<keyword evidence="4" id="KW-1185">Reference proteome</keyword>
<evidence type="ECO:0000313" key="3">
    <source>
        <dbReference type="EMBL" id="KAA1091524.1"/>
    </source>
</evidence>
<dbReference type="EMBL" id="VSWC01000092">
    <property type="protein sequence ID" value="KAA1091524.1"/>
    <property type="molecule type" value="Genomic_DNA"/>
</dbReference>
<feature type="transmembrane region" description="Helical" evidence="1">
    <location>
        <begin position="92"/>
        <end position="117"/>
    </location>
</feature>
<dbReference type="Proteomes" id="UP000324748">
    <property type="component" value="Unassembled WGS sequence"/>
</dbReference>